<dbReference type="Pfam" id="PF12852">
    <property type="entry name" value="Cupin_6"/>
    <property type="match status" value="1"/>
</dbReference>
<accession>A0ABU9BCZ6</accession>
<gene>
    <name evidence="6" type="ORF">AACH11_12990</name>
</gene>
<dbReference type="Gene3D" id="1.10.10.60">
    <property type="entry name" value="Homeodomain-like"/>
    <property type="match status" value="2"/>
</dbReference>
<evidence type="ECO:0000256" key="3">
    <source>
        <dbReference type="ARBA" id="ARBA00023163"/>
    </source>
</evidence>
<dbReference type="InterPro" id="IPR032783">
    <property type="entry name" value="AraC_lig"/>
</dbReference>
<dbReference type="EMBL" id="JBBUTF010000011">
    <property type="protein sequence ID" value="MEK8026880.1"/>
    <property type="molecule type" value="Genomic_DNA"/>
</dbReference>
<keyword evidence="1" id="KW-0805">Transcription regulation</keyword>
<reference evidence="6 7" key="1">
    <citation type="submission" date="2024-04" db="EMBL/GenBank/DDBJ databases">
        <title>Novel species of the genus Ideonella isolated from streams.</title>
        <authorList>
            <person name="Lu H."/>
        </authorList>
    </citation>
    <scope>NUCLEOTIDE SEQUENCE [LARGE SCALE GENOMIC DNA]</scope>
    <source>
        <strain evidence="6 7">BYS139W</strain>
    </source>
</reference>
<dbReference type="PANTHER" id="PTHR46796:SF7">
    <property type="entry name" value="ARAC FAMILY TRANSCRIPTIONAL REGULATOR"/>
    <property type="match status" value="1"/>
</dbReference>
<dbReference type="RefSeq" id="WP_341374663.1">
    <property type="nucleotide sequence ID" value="NZ_JBBUTF010000011.1"/>
</dbReference>
<evidence type="ECO:0000256" key="2">
    <source>
        <dbReference type="ARBA" id="ARBA00023125"/>
    </source>
</evidence>
<proteinExistence type="predicted"/>
<dbReference type="SMART" id="SM00342">
    <property type="entry name" value="HTH_ARAC"/>
    <property type="match status" value="1"/>
</dbReference>
<protein>
    <submittedName>
        <fullName evidence="6">AraC family transcriptional regulator</fullName>
    </submittedName>
</protein>
<dbReference type="SUPFAM" id="SSF46689">
    <property type="entry name" value="Homeodomain-like"/>
    <property type="match status" value="2"/>
</dbReference>
<dbReference type="PANTHER" id="PTHR46796">
    <property type="entry name" value="HTH-TYPE TRANSCRIPTIONAL ACTIVATOR RHAS-RELATED"/>
    <property type="match status" value="1"/>
</dbReference>
<organism evidence="6 7">
    <name type="scientific">Pseudaquabacterium rugosum</name>
    <dbReference type="NCBI Taxonomy" id="2984194"/>
    <lineage>
        <taxon>Bacteria</taxon>
        <taxon>Pseudomonadati</taxon>
        <taxon>Pseudomonadota</taxon>
        <taxon>Betaproteobacteria</taxon>
        <taxon>Burkholderiales</taxon>
        <taxon>Sphaerotilaceae</taxon>
        <taxon>Pseudaquabacterium</taxon>
    </lineage>
</organism>
<name>A0ABU9BCZ6_9BURK</name>
<dbReference type="Pfam" id="PF12833">
    <property type="entry name" value="HTH_18"/>
    <property type="match status" value="1"/>
</dbReference>
<evidence type="ECO:0000313" key="6">
    <source>
        <dbReference type="EMBL" id="MEK8026880.1"/>
    </source>
</evidence>
<evidence type="ECO:0000313" key="7">
    <source>
        <dbReference type="Proteomes" id="UP001368500"/>
    </source>
</evidence>
<comment type="caution">
    <text evidence="6">The sequence shown here is derived from an EMBL/GenBank/DDBJ whole genome shotgun (WGS) entry which is preliminary data.</text>
</comment>
<keyword evidence="7" id="KW-1185">Reference proteome</keyword>
<keyword evidence="2" id="KW-0238">DNA-binding</keyword>
<dbReference type="InterPro" id="IPR009057">
    <property type="entry name" value="Homeodomain-like_sf"/>
</dbReference>
<dbReference type="Proteomes" id="UP001368500">
    <property type="component" value="Unassembled WGS sequence"/>
</dbReference>
<evidence type="ECO:0000256" key="4">
    <source>
        <dbReference type="SAM" id="MobiDB-lite"/>
    </source>
</evidence>
<feature type="region of interest" description="Disordered" evidence="4">
    <location>
        <begin position="1"/>
        <end position="26"/>
    </location>
</feature>
<dbReference type="InterPro" id="IPR050204">
    <property type="entry name" value="AraC_XylS_family_regulators"/>
</dbReference>
<feature type="domain" description="HTH araC/xylS-type" evidence="5">
    <location>
        <begin position="211"/>
        <end position="308"/>
    </location>
</feature>
<keyword evidence="3" id="KW-0804">Transcription</keyword>
<dbReference type="PROSITE" id="PS01124">
    <property type="entry name" value="HTH_ARAC_FAMILY_2"/>
    <property type="match status" value="1"/>
</dbReference>
<sequence length="310" mass="33533">MTSTKVDPSSRDDAAGSGSAAASTASATDAPDRLSALLAQFRVRASLFHTGPLCGRSHFEALPDRAFLHVLRRGRLQIEHRARAGAPRRLVVDEPTLLLYPRALHHAFVNPPREGSDFTCATLHFDGGDRNPIVAALPALVQVPLGAVPGLQPALDLLFAETDAPRCGSRLLADRLFEVVLIQLLRWLIDHPQAAGIDHGLMMGLSDARLARVLVALHGAPQDDWPLARMAVVAGMSRSAFAATFRATTGLTPAAYLTQWRLTLAATQLRAGRPQKQVAADLGFASTSSLSRAFRQHYAASPREWLERDR</sequence>
<evidence type="ECO:0000256" key="1">
    <source>
        <dbReference type="ARBA" id="ARBA00023015"/>
    </source>
</evidence>
<dbReference type="InterPro" id="IPR018060">
    <property type="entry name" value="HTH_AraC"/>
</dbReference>
<evidence type="ECO:0000259" key="5">
    <source>
        <dbReference type="PROSITE" id="PS01124"/>
    </source>
</evidence>
<feature type="compositionally biased region" description="Low complexity" evidence="4">
    <location>
        <begin position="15"/>
        <end position="26"/>
    </location>
</feature>